<dbReference type="Gene3D" id="3.40.50.620">
    <property type="entry name" value="HUPs"/>
    <property type="match status" value="1"/>
</dbReference>
<keyword evidence="3 7" id="KW-0547">Nucleotide-binding</keyword>
<keyword evidence="8" id="KW-0812">Transmembrane</keyword>
<dbReference type="PANTHER" id="PTHR43311:SF2">
    <property type="entry name" value="GLUTAMATE--TRNA LIGASE, MITOCHONDRIAL-RELATED"/>
    <property type="match status" value="1"/>
</dbReference>
<dbReference type="InterPro" id="IPR020058">
    <property type="entry name" value="Glu/Gln-tRNA-synth_Ib_cat-dom"/>
</dbReference>
<dbReference type="InterPro" id="IPR001412">
    <property type="entry name" value="aa-tRNA-synth_I_CS"/>
</dbReference>
<name>A0AAU7QTP4_9FLAO</name>
<evidence type="ECO:0000256" key="8">
    <source>
        <dbReference type="SAM" id="Phobius"/>
    </source>
</evidence>
<sequence length="467" mass="57186">MNFKKIILRFAPSPTGPLHIGNIRILLYNYILYKKYNGFFILRIDDTNYKKTKIKYVKYIFKTLKWLLNLKIKKNNNFLKFKQSKRLKIYNKYIQIMLKKNYAYYAYDSKKDIKYIKNKYKINNKNFEYNYKTRLFMNNKFNLYNFKKKKKYVIRYNNIPNKIINFKDLIYGNIKINTKFLNDVILFKSNGYPTYHFASVIDDYKFNITHVIRGKEWLSTTILHILIYKSFNWKLPKFLHISSILNPLNKKKKISKSNIITNIPILPIKYNKILGYKELGIFKLSIINYIFNNNNNILSFKKIINNFNINYIKKNNIIYNYNKILFYNKLIIKNLSLNKLLKIFIYLLNKYKIFFYKKIIIKKILFLIKNRLYTYKDLLYESIFFFKRPNIFNFKKNKIYKYILYNILFLIKKNKINNIFLLKNKNYNKILRLLITGKFTGIKLLFIINFFSKKELIKRLLYLKKFL</sequence>
<dbReference type="InterPro" id="IPR008925">
    <property type="entry name" value="aa_tRNA-synth_I_cd-bd_sf"/>
</dbReference>
<evidence type="ECO:0000256" key="6">
    <source>
        <dbReference type="ARBA" id="ARBA00023146"/>
    </source>
</evidence>
<evidence type="ECO:0000256" key="3">
    <source>
        <dbReference type="ARBA" id="ARBA00022741"/>
    </source>
</evidence>
<protein>
    <submittedName>
        <fullName evidence="10">Glutamate--tRNA ligase family protein</fullName>
    </submittedName>
</protein>
<dbReference type="PANTHER" id="PTHR43311">
    <property type="entry name" value="GLUTAMATE--TRNA LIGASE"/>
    <property type="match status" value="1"/>
</dbReference>
<keyword evidence="8" id="KW-1133">Transmembrane helix</keyword>
<dbReference type="Pfam" id="PF00749">
    <property type="entry name" value="tRNA-synt_1c"/>
    <property type="match status" value="1"/>
</dbReference>
<organism evidence="10">
    <name type="scientific">Candidatus Shikimatogenerans sp. Tcar</name>
    <dbReference type="NCBI Taxonomy" id="3158565"/>
    <lineage>
        <taxon>Bacteria</taxon>
        <taxon>Pseudomonadati</taxon>
        <taxon>Bacteroidota</taxon>
        <taxon>Flavobacteriia</taxon>
        <taxon>Flavobacteriales</taxon>
        <taxon>Candidatus Shikimatogenerans</taxon>
    </lineage>
</organism>
<gene>
    <name evidence="10" type="ORF">ABNO60_00950</name>
</gene>
<evidence type="ECO:0000256" key="7">
    <source>
        <dbReference type="RuleBase" id="RU363037"/>
    </source>
</evidence>
<dbReference type="PROSITE" id="PS00178">
    <property type="entry name" value="AA_TRNA_LIGASE_I"/>
    <property type="match status" value="1"/>
</dbReference>
<keyword evidence="2 7" id="KW-0436">Ligase</keyword>
<keyword evidence="6 7" id="KW-0030">Aminoacyl-tRNA synthetase</keyword>
<dbReference type="GO" id="GO:0006424">
    <property type="term" value="P:glutamyl-tRNA aminoacylation"/>
    <property type="evidence" value="ECO:0007669"/>
    <property type="project" value="TreeGrafter"/>
</dbReference>
<evidence type="ECO:0000256" key="5">
    <source>
        <dbReference type="ARBA" id="ARBA00022917"/>
    </source>
</evidence>
<dbReference type="InterPro" id="IPR000924">
    <property type="entry name" value="Glu/Gln-tRNA-synth"/>
</dbReference>
<accession>A0AAU7QTP4</accession>
<evidence type="ECO:0000259" key="9">
    <source>
        <dbReference type="Pfam" id="PF00749"/>
    </source>
</evidence>
<keyword evidence="8" id="KW-0472">Membrane</keyword>
<evidence type="ECO:0000313" key="10">
    <source>
        <dbReference type="EMBL" id="XBT18696.1"/>
    </source>
</evidence>
<dbReference type="SUPFAM" id="SSF52374">
    <property type="entry name" value="Nucleotidylyl transferase"/>
    <property type="match status" value="1"/>
</dbReference>
<feature type="transmembrane region" description="Helical" evidence="8">
    <location>
        <begin position="430"/>
        <end position="451"/>
    </location>
</feature>
<dbReference type="PRINTS" id="PR00987">
    <property type="entry name" value="TRNASYNTHGLU"/>
</dbReference>
<comment type="similarity">
    <text evidence="1">Belongs to the class-I aminoacyl-tRNA synthetase family. Glutamate--tRNA ligase type 1 subfamily.</text>
</comment>
<dbReference type="SUPFAM" id="SSF48163">
    <property type="entry name" value="An anticodon-binding domain of class I aminoacyl-tRNA synthetases"/>
    <property type="match status" value="1"/>
</dbReference>
<dbReference type="AlphaFoldDB" id="A0AAU7QTP4"/>
<keyword evidence="5 7" id="KW-0648">Protein biosynthesis</keyword>
<keyword evidence="4 7" id="KW-0067">ATP-binding</keyword>
<evidence type="ECO:0000256" key="2">
    <source>
        <dbReference type="ARBA" id="ARBA00022598"/>
    </source>
</evidence>
<reference evidence="10" key="1">
    <citation type="submission" date="2024-06" db="EMBL/GenBank/DDBJ databases">
        <title>Diversity, functionality, and evolutionary history of bacterial symbionts in false click beetles (Coleoptera, Throscidae).</title>
        <authorList>
            <person name="Wierz J.C."/>
            <person name="Malm H."/>
            <person name="Kaltenpoth M."/>
            <person name="Engl T."/>
        </authorList>
    </citation>
    <scope>NUCLEOTIDE SEQUENCE</scope>
    <source>
        <strain evidence="10">Tcar</strain>
    </source>
</reference>
<dbReference type="GO" id="GO:0004818">
    <property type="term" value="F:glutamate-tRNA ligase activity"/>
    <property type="evidence" value="ECO:0007669"/>
    <property type="project" value="TreeGrafter"/>
</dbReference>
<dbReference type="InterPro" id="IPR014729">
    <property type="entry name" value="Rossmann-like_a/b/a_fold"/>
</dbReference>
<dbReference type="GO" id="GO:0000049">
    <property type="term" value="F:tRNA binding"/>
    <property type="evidence" value="ECO:0007669"/>
    <property type="project" value="InterPro"/>
</dbReference>
<evidence type="ECO:0000256" key="4">
    <source>
        <dbReference type="ARBA" id="ARBA00022840"/>
    </source>
</evidence>
<dbReference type="EMBL" id="CP157896">
    <property type="protein sequence ID" value="XBT18696.1"/>
    <property type="molecule type" value="Genomic_DNA"/>
</dbReference>
<feature type="domain" description="Glutamyl/glutaminyl-tRNA synthetase class Ib catalytic" evidence="9">
    <location>
        <begin position="6"/>
        <end position="323"/>
    </location>
</feature>
<dbReference type="GO" id="GO:0005524">
    <property type="term" value="F:ATP binding"/>
    <property type="evidence" value="ECO:0007669"/>
    <property type="project" value="UniProtKB-KW"/>
</dbReference>
<evidence type="ECO:0000256" key="1">
    <source>
        <dbReference type="ARBA" id="ARBA00007894"/>
    </source>
</evidence>
<dbReference type="GO" id="GO:0005829">
    <property type="term" value="C:cytosol"/>
    <property type="evidence" value="ECO:0007669"/>
    <property type="project" value="TreeGrafter"/>
</dbReference>
<dbReference type="InterPro" id="IPR049940">
    <property type="entry name" value="GluQ/Sye"/>
</dbReference>
<proteinExistence type="inferred from homology"/>